<dbReference type="Proteomes" id="UP000188603">
    <property type="component" value="Chromosome"/>
</dbReference>
<dbReference type="Pfam" id="PF14007">
    <property type="entry name" value="YtpI"/>
    <property type="match status" value="1"/>
</dbReference>
<sequence length="96" mass="10857">MEMISVVLTVVILFTAFGTFTNSTRSRRAPKGAREAIRGKMNMHMGVMFLCIAGLQLTSFNGSTFQFVVTFLIALLGVFNLFAGYRNYQHFRRHLS</sequence>
<keyword evidence="1" id="KW-0812">Transmembrane</keyword>
<evidence type="ECO:0000313" key="2">
    <source>
        <dbReference type="EMBL" id="AQS54995.1"/>
    </source>
</evidence>
<dbReference type="AlphaFoldDB" id="A0A1U9K4M7"/>
<protein>
    <recommendedName>
        <fullName evidence="4">YtpI-like protein</fullName>
    </recommendedName>
</protein>
<reference evidence="2 3" key="1">
    <citation type="journal article" date="2015" name="Int. J. Syst. Evol. Microbiol.">
        <title>Novibacillus thermophilus gen. nov., sp. nov., a Gram-staining-negative and moderately thermophilic member of the family Thermoactinomycetaceae.</title>
        <authorList>
            <person name="Yang G."/>
            <person name="Chen J."/>
            <person name="Zhou S."/>
        </authorList>
    </citation>
    <scope>NUCLEOTIDE SEQUENCE [LARGE SCALE GENOMIC DNA]</scope>
    <source>
        <strain evidence="2 3">SG-1</strain>
    </source>
</reference>
<evidence type="ECO:0008006" key="4">
    <source>
        <dbReference type="Google" id="ProtNLM"/>
    </source>
</evidence>
<gene>
    <name evidence="2" type="ORF">B0W44_03625</name>
</gene>
<feature type="transmembrane region" description="Helical" evidence="1">
    <location>
        <begin position="65"/>
        <end position="85"/>
    </location>
</feature>
<dbReference type="KEGG" id="ntr:B0W44_03625"/>
<feature type="transmembrane region" description="Helical" evidence="1">
    <location>
        <begin position="6"/>
        <end position="22"/>
    </location>
</feature>
<dbReference type="RefSeq" id="WP_077718813.1">
    <property type="nucleotide sequence ID" value="NZ_CP019699.1"/>
</dbReference>
<dbReference type="EMBL" id="CP019699">
    <property type="protein sequence ID" value="AQS54995.1"/>
    <property type="molecule type" value="Genomic_DNA"/>
</dbReference>
<keyword evidence="1" id="KW-1133">Transmembrane helix</keyword>
<dbReference type="OrthoDB" id="2990512at2"/>
<dbReference type="STRING" id="1471761.B0W44_03625"/>
<evidence type="ECO:0000313" key="3">
    <source>
        <dbReference type="Proteomes" id="UP000188603"/>
    </source>
</evidence>
<feature type="transmembrane region" description="Helical" evidence="1">
    <location>
        <begin position="43"/>
        <end position="59"/>
    </location>
</feature>
<evidence type="ECO:0000256" key="1">
    <source>
        <dbReference type="SAM" id="Phobius"/>
    </source>
</evidence>
<dbReference type="InterPro" id="IPR025618">
    <property type="entry name" value="YtpI"/>
</dbReference>
<keyword evidence="3" id="KW-1185">Reference proteome</keyword>
<accession>A0A1U9K4M7</accession>
<keyword evidence="1" id="KW-0472">Membrane</keyword>
<proteinExistence type="predicted"/>
<name>A0A1U9K4M7_9BACL</name>
<organism evidence="2 3">
    <name type="scientific">Novibacillus thermophilus</name>
    <dbReference type="NCBI Taxonomy" id="1471761"/>
    <lineage>
        <taxon>Bacteria</taxon>
        <taxon>Bacillati</taxon>
        <taxon>Bacillota</taxon>
        <taxon>Bacilli</taxon>
        <taxon>Bacillales</taxon>
        <taxon>Thermoactinomycetaceae</taxon>
        <taxon>Novibacillus</taxon>
    </lineage>
</organism>